<organism evidence="2 3">
    <name type="scientific">Mumia zhuanghuii</name>
    <dbReference type="NCBI Taxonomy" id="2585211"/>
    <lineage>
        <taxon>Bacteria</taxon>
        <taxon>Bacillati</taxon>
        <taxon>Actinomycetota</taxon>
        <taxon>Actinomycetes</taxon>
        <taxon>Propionibacteriales</taxon>
        <taxon>Nocardioidaceae</taxon>
        <taxon>Mumia</taxon>
    </lineage>
</organism>
<dbReference type="AlphaFoldDB" id="A0A5Q6S5G9"/>
<reference evidence="2 3" key="1">
    <citation type="submission" date="2019-09" db="EMBL/GenBank/DDBJ databases">
        <title>Mumia zhuanghuii sp. nov. isolated from the intestinal contents of plateau pika (Ochotona curzoniae) in the Qinghai-Tibet plateau of China.</title>
        <authorList>
            <person name="Tian Z."/>
        </authorList>
    </citation>
    <scope>NUCLEOTIDE SEQUENCE [LARGE SCALE GENOMIC DNA]</scope>
    <source>
        <strain evidence="3">350</strain>
    </source>
</reference>
<name>A0A5Q6S5G9_9ACTN</name>
<evidence type="ECO:0000259" key="1">
    <source>
        <dbReference type="Pfam" id="PF14864"/>
    </source>
</evidence>
<comment type="caution">
    <text evidence="2">The sequence shown here is derived from an EMBL/GenBank/DDBJ whole genome shotgun (WGS) entry which is preliminary data.</text>
</comment>
<protein>
    <recommendedName>
        <fullName evidence="1">Alkyl sulfatase C-terminal domain-containing protein</fullName>
    </recommendedName>
</protein>
<evidence type="ECO:0000313" key="2">
    <source>
        <dbReference type="EMBL" id="KAA1425490.1"/>
    </source>
</evidence>
<gene>
    <name evidence="2" type="ORF">FE697_003145</name>
</gene>
<proteinExistence type="predicted"/>
<sequence>MSNGALIHAERGARDADPDLTVTLTKPLLLRLLFTQASDGVTFDGDRGVLPTRVMAVDRCRIRTPIGGRHAARTVVATAQSGDGHLVGFPSHPSSWRIRASFTAVRQGLR</sequence>
<dbReference type="EMBL" id="VDFQ02000001">
    <property type="protein sequence ID" value="KAA1425490.1"/>
    <property type="molecule type" value="Genomic_DNA"/>
</dbReference>
<dbReference type="Pfam" id="PF14864">
    <property type="entry name" value="Alkyl_sulf_C"/>
    <property type="match status" value="1"/>
</dbReference>
<feature type="domain" description="Alkyl sulfatase C-terminal" evidence="1">
    <location>
        <begin position="1"/>
        <end position="56"/>
    </location>
</feature>
<evidence type="ECO:0000313" key="3">
    <source>
        <dbReference type="Proteomes" id="UP000307768"/>
    </source>
</evidence>
<accession>A0A5Q6S5G9</accession>
<dbReference type="InterPro" id="IPR029229">
    <property type="entry name" value="Alkyl_sulf_C"/>
</dbReference>
<dbReference type="Proteomes" id="UP000307768">
    <property type="component" value="Unassembled WGS sequence"/>
</dbReference>